<keyword evidence="2 10" id="KW-1003">Cell membrane</keyword>
<evidence type="ECO:0000256" key="1">
    <source>
        <dbReference type="ARBA" id="ARBA00004651"/>
    </source>
</evidence>
<dbReference type="RefSeq" id="WP_344241525.1">
    <property type="nucleotide sequence ID" value="NZ_BAAAHH010000011.1"/>
</dbReference>
<keyword evidence="10" id="KW-0479">Metal-binding</keyword>
<keyword evidence="3 10" id="KW-0812">Transmembrane</keyword>
<comment type="similarity">
    <text evidence="7 10">Belongs to the fluoride channel Fluc/FEX (TC 1.A.43) family.</text>
</comment>
<accession>A0ABP4BMI1</accession>
<comment type="subcellular location">
    <subcellularLocation>
        <location evidence="1 10">Cell membrane</location>
        <topology evidence="1 10">Multi-pass membrane protein</topology>
    </subcellularLocation>
</comment>
<keyword evidence="10" id="KW-0813">Transport</keyword>
<keyword evidence="4 10" id="KW-1133">Transmembrane helix</keyword>
<evidence type="ECO:0000256" key="7">
    <source>
        <dbReference type="ARBA" id="ARBA00035120"/>
    </source>
</evidence>
<dbReference type="PANTHER" id="PTHR28259">
    <property type="entry name" value="FLUORIDE EXPORT PROTEIN 1-RELATED"/>
    <property type="match status" value="1"/>
</dbReference>
<reference evidence="12" key="1">
    <citation type="journal article" date="2019" name="Int. J. Syst. Evol. Microbiol.">
        <title>The Global Catalogue of Microorganisms (GCM) 10K type strain sequencing project: providing services to taxonomists for standard genome sequencing and annotation.</title>
        <authorList>
            <consortium name="The Broad Institute Genomics Platform"/>
            <consortium name="The Broad Institute Genome Sequencing Center for Infectious Disease"/>
            <person name="Wu L."/>
            <person name="Ma J."/>
        </authorList>
    </citation>
    <scope>NUCLEOTIDE SEQUENCE [LARGE SCALE GENOMIC DNA]</scope>
    <source>
        <strain evidence="12">JCM 10696</strain>
    </source>
</reference>
<sequence length="171" mass="17735">MEDTGGTGGHLLHREQAEASALDRNKTGPPRHPGLQSHAFLDIAIGGAVGALLRYLITEAMPGAQGGFPWGTLLVNVLACLLMGLLTTYLLKGRPHPSARLFLVTGYLGGFSTFSHLIDGIESLARDGSWVLSVTYAVVSVLGGLIAVVAGLRLGGMIPHPADRSGGGRTA</sequence>
<gene>
    <name evidence="10" type="primary">fluC</name>
    <name evidence="10" type="synonym">crcB</name>
    <name evidence="11" type="ORF">GCM10009550_32250</name>
</gene>
<comment type="activity regulation">
    <text evidence="10">Na(+) is not transported, but it plays an essential structural role and its presence is essential for fluoride channel function.</text>
</comment>
<keyword evidence="5 10" id="KW-0472">Membrane</keyword>
<keyword evidence="10" id="KW-0915">Sodium</keyword>
<feature type="transmembrane region" description="Helical" evidence="10">
    <location>
        <begin position="130"/>
        <end position="154"/>
    </location>
</feature>
<feature type="binding site" evidence="10">
    <location>
        <position position="112"/>
    </location>
    <ligand>
        <name>Na(+)</name>
        <dbReference type="ChEBI" id="CHEBI:29101"/>
        <note>structural</note>
    </ligand>
</feature>
<name>A0ABP4BMI1_9ACTN</name>
<organism evidence="11 12">
    <name type="scientific">Actinocorallia libanotica</name>
    <dbReference type="NCBI Taxonomy" id="46162"/>
    <lineage>
        <taxon>Bacteria</taxon>
        <taxon>Bacillati</taxon>
        <taxon>Actinomycetota</taxon>
        <taxon>Actinomycetes</taxon>
        <taxon>Streptosporangiales</taxon>
        <taxon>Thermomonosporaceae</taxon>
        <taxon>Actinocorallia</taxon>
    </lineage>
</organism>
<evidence type="ECO:0000256" key="10">
    <source>
        <dbReference type="HAMAP-Rule" id="MF_00454"/>
    </source>
</evidence>
<dbReference type="Proteomes" id="UP001500665">
    <property type="component" value="Unassembled WGS sequence"/>
</dbReference>
<comment type="function">
    <text evidence="9 10">Fluoride-specific ion channel. Important for reducing fluoride concentration in the cell, thus reducing its toxicity.</text>
</comment>
<feature type="transmembrane region" description="Helical" evidence="10">
    <location>
        <begin position="69"/>
        <end position="91"/>
    </location>
</feature>
<evidence type="ECO:0000256" key="9">
    <source>
        <dbReference type="ARBA" id="ARBA00049940"/>
    </source>
</evidence>
<dbReference type="PANTHER" id="PTHR28259:SF1">
    <property type="entry name" value="FLUORIDE EXPORT PROTEIN 1-RELATED"/>
    <property type="match status" value="1"/>
</dbReference>
<evidence type="ECO:0000256" key="3">
    <source>
        <dbReference type="ARBA" id="ARBA00022692"/>
    </source>
</evidence>
<evidence type="ECO:0000256" key="4">
    <source>
        <dbReference type="ARBA" id="ARBA00022989"/>
    </source>
</evidence>
<evidence type="ECO:0000256" key="2">
    <source>
        <dbReference type="ARBA" id="ARBA00022475"/>
    </source>
</evidence>
<evidence type="ECO:0000256" key="5">
    <source>
        <dbReference type="ARBA" id="ARBA00023136"/>
    </source>
</evidence>
<comment type="caution">
    <text evidence="11">The sequence shown here is derived from an EMBL/GenBank/DDBJ whole genome shotgun (WGS) entry which is preliminary data.</text>
</comment>
<keyword evidence="6 10" id="KW-0407">Ion channel</keyword>
<protein>
    <recommendedName>
        <fullName evidence="10">Fluoride-specific ion channel FluC</fullName>
    </recommendedName>
</protein>
<dbReference type="HAMAP" id="MF_00454">
    <property type="entry name" value="FluC"/>
    <property type="match status" value="1"/>
</dbReference>
<keyword evidence="10" id="KW-0406">Ion transport</keyword>
<dbReference type="NCBIfam" id="TIGR00494">
    <property type="entry name" value="crcB"/>
    <property type="match status" value="1"/>
</dbReference>
<feature type="transmembrane region" description="Helical" evidence="10">
    <location>
        <begin position="98"/>
        <end position="118"/>
    </location>
</feature>
<dbReference type="InterPro" id="IPR003691">
    <property type="entry name" value="FluC"/>
</dbReference>
<evidence type="ECO:0000256" key="6">
    <source>
        <dbReference type="ARBA" id="ARBA00023303"/>
    </source>
</evidence>
<comment type="catalytic activity">
    <reaction evidence="8">
        <text>fluoride(in) = fluoride(out)</text>
        <dbReference type="Rhea" id="RHEA:76159"/>
        <dbReference type="ChEBI" id="CHEBI:17051"/>
    </reaction>
    <physiologicalReaction direction="left-to-right" evidence="8">
        <dbReference type="Rhea" id="RHEA:76160"/>
    </physiologicalReaction>
</comment>
<evidence type="ECO:0000313" key="12">
    <source>
        <dbReference type="Proteomes" id="UP001500665"/>
    </source>
</evidence>
<proteinExistence type="inferred from homology"/>
<feature type="transmembrane region" description="Helical" evidence="10">
    <location>
        <begin position="39"/>
        <end position="57"/>
    </location>
</feature>
<dbReference type="Pfam" id="PF02537">
    <property type="entry name" value="CRCB"/>
    <property type="match status" value="1"/>
</dbReference>
<evidence type="ECO:0000256" key="8">
    <source>
        <dbReference type="ARBA" id="ARBA00035585"/>
    </source>
</evidence>
<feature type="binding site" evidence="10">
    <location>
        <position position="109"/>
    </location>
    <ligand>
        <name>Na(+)</name>
        <dbReference type="ChEBI" id="CHEBI:29101"/>
        <note>structural</note>
    </ligand>
</feature>
<keyword evidence="12" id="KW-1185">Reference proteome</keyword>
<dbReference type="EMBL" id="BAAAHH010000011">
    <property type="protein sequence ID" value="GAA0951994.1"/>
    <property type="molecule type" value="Genomic_DNA"/>
</dbReference>
<evidence type="ECO:0000313" key="11">
    <source>
        <dbReference type="EMBL" id="GAA0951994.1"/>
    </source>
</evidence>